<proteinExistence type="predicted"/>
<keyword evidence="2" id="KW-0378">Hydrolase</keyword>
<keyword evidence="2" id="KW-0645">Protease</keyword>
<keyword evidence="1" id="KW-0732">Signal</keyword>
<dbReference type="GO" id="GO:0004180">
    <property type="term" value="F:carboxypeptidase activity"/>
    <property type="evidence" value="ECO:0007669"/>
    <property type="project" value="UniProtKB-KW"/>
</dbReference>
<dbReference type="Gene3D" id="3.40.50.1820">
    <property type="entry name" value="alpha/beta hydrolase"/>
    <property type="match status" value="1"/>
</dbReference>
<evidence type="ECO:0000313" key="2">
    <source>
        <dbReference type="EMBL" id="MCS4555588.1"/>
    </source>
</evidence>
<dbReference type="SUPFAM" id="SSF53474">
    <property type="entry name" value="alpha/beta-Hydrolases"/>
    <property type="match status" value="1"/>
</dbReference>
<dbReference type="InterPro" id="IPR001563">
    <property type="entry name" value="Peptidase_S10"/>
</dbReference>
<dbReference type="InterPro" id="IPR029058">
    <property type="entry name" value="AB_hydrolase_fold"/>
</dbReference>
<organism evidence="2 3">
    <name type="scientific">Shewanella electrica</name>
    <dbReference type="NCBI Taxonomy" id="515560"/>
    <lineage>
        <taxon>Bacteria</taxon>
        <taxon>Pseudomonadati</taxon>
        <taxon>Pseudomonadota</taxon>
        <taxon>Gammaproteobacteria</taxon>
        <taxon>Alteromonadales</taxon>
        <taxon>Shewanellaceae</taxon>
        <taxon>Shewanella</taxon>
    </lineage>
</organism>
<feature type="chain" id="PRO_5045996047" evidence="1">
    <location>
        <begin position="19"/>
        <end position="502"/>
    </location>
</feature>
<keyword evidence="2" id="KW-0121">Carboxypeptidase</keyword>
<dbReference type="EMBL" id="JAKOGG010000002">
    <property type="protein sequence ID" value="MCS4555588.1"/>
    <property type="molecule type" value="Genomic_DNA"/>
</dbReference>
<evidence type="ECO:0000313" key="3">
    <source>
        <dbReference type="Proteomes" id="UP001201549"/>
    </source>
</evidence>
<name>A0ABT2FGZ3_9GAMM</name>
<keyword evidence="3" id="KW-1185">Reference proteome</keyword>
<gene>
    <name evidence="2" type="ORF">L9G74_04000</name>
</gene>
<accession>A0ABT2FGZ3</accession>
<dbReference type="Proteomes" id="UP001201549">
    <property type="component" value="Unassembled WGS sequence"/>
</dbReference>
<comment type="caution">
    <text evidence="2">The sequence shown here is derived from an EMBL/GenBank/DDBJ whole genome shotgun (WGS) entry which is preliminary data.</text>
</comment>
<dbReference type="RefSeq" id="WP_238894986.1">
    <property type="nucleotide sequence ID" value="NZ_JAKOGG010000002.1"/>
</dbReference>
<reference evidence="3" key="2">
    <citation type="submission" date="2023-07" db="EMBL/GenBank/DDBJ databases">
        <title>Shewanella mangrovi sp. nov., an acetaldehyde- degrading bacterium isolated from mangrove sediment.</title>
        <authorList>
            <person name="Liu Y."/>
        </authorList>
    </citation>
    <scope>NUCLEOTIDE SEQUENCE [LARGE SCALE GENOMIC DNA]</scope>
    <source>
        <strain evidence="3">C32</strain>
    </source>
</reference>
<protein>
    <submittedName>
        <fullName evidence="2">Serine carboxypeptidase</fullName>
    </submittedName>
</protein>
<reference evidence="2 3" key="1">
    <citation type="submission" date="2022-02" db="EMBL/GenBank/DDBJ databases">
        <authorList>
            <person name="Zhuang L."/>
        </authorList>
    </citation>
    <scope>NUCLEOTIDE SEQUENCE [LARGE SCALE GENOMIC DNA]</scope>
    <source>
        <strain evidence="2 3">C32</strain>
    </source>
</reference>
<evidence type="ECO:0000256" key="1">
    <source>
        <dbReference type="SAM" id="SignalP"/>
    </source>
</evidence>
<sequence length="502" mass="55519">MKKLLLIGCLLSSVPAWAQTPTTSSEASALDVPQLQTFATEHKGKFHGKTINYTATVSNMHLYNDQGDVIADAVTTAYVANSKENRPVTFVFNGGPGSASIWLHMGLFGPKIVSVPSDAKDAGNAPYTLQDNPLSPLDTTDLVFIDPIGTGFSKLAGKGTAADVWGLEEDAKSVSQIVKRWVAQNNRWNSAKYIASESYGTTRAAAMQPYLDDRANPMRMNGLILISQALDYTGSTPAANNLLAYVTYLPTMAATAWYHGKIDKSSISVQALVEQAKSFAVDTYLPALFKGSLLPKAEFDAIADKLAYFTGLPVEIIKRANLRVEAGRHVKLLLADQGLTVGRLDSRYQNDELDDLDVRPHYDAASVAISSAYNAALRHYLANDLQVNWSREYVVSSSEVNRNWVYDRDGSSEPSYVNSAYSLSEEMRKNPSMHILLASGYYDYATPFFDAEYTFARYGIDLSRVTRTYYESGHMIYLHQPDFEQLAEDIQQFYRVNARDAD</sequence>
<feature type="signal peptide" evidence="1">
    <location>
        <begin position="1"/>
        <end position="18"/>
    </location>
</feature>
<dbReference type="Pfam" id="PF00450">
    <property type="entry name" value="Peptidase_S10"/>
    <property type="match status" value="1"/>
</dbReference>